<dbReference type="EMBL" id="QJKJ01009688">
    <property type="protein sequence ID" value="RDX75890.1"/>
    <property type="molecule type" value="Genomic_DNA"/>
</dbReference>
<evidence type="ECO:0000313" key="3">
    <source>
        <dbReference type="Proteomes" id="UP000257109"/>
    </source>
</evidence>
<name>A0A371FC69_MUCPR</name>
<protein>
    <submittedName>
        <fullName evidence="2">Uncharacterized protein</fullName>
    </submittedName>
</protein>
<proteinExistence type="predicted"/>
<feature type="non-terminal residue" evidence="2">
    <location>
        <position position="1"/>
    </location>
</feature>
<evidence type="ECO:0000256" key="1">
    <source>
        <dbReference type="SAM" id="MobiDB-lite"/>
    </source>
</evidence>
<dbReference type="AlphaFoldDB" id="A0A371FC69"/>
<sequence length="196" mass="21819">MEAIADFESLSHTLNFSNSKDYVSDVIDYRSRIDEVLEYPQYAQLLVVDIRKLGVIRVETIRHGGSLLQSGASDRLQHIGGGRDRFGQLGESRDRCQLSVDSQIRLESKGVPASRGRVQLRTTKSAFGQICLPGGPSVISDDNSQQPQRGAGGVHQQSILIPNDLYTIPNQPKSYDDCRTFIHFLLRAYMIAALKK</sequence>
<gene>
    <name evidence="2" type="ORF">CR513_44176</name>
</gene>
<keyword evidence="3" id="KW-1185">Reference proteome</keyword>
<organism evidence="2 3">
    <name type="scientific">Mucuna pruriens</name>
    <name type="common">Velvet bean</name>
    <name type="synonym">Dolichos pruriens</name>
    <dbReference type="NCBI Taxonomy" id="157652"/>
    <lineage>
        <taxon>Eukaryota</taxon>
        <taxon>Viridiplantae</taxon>
        <taxon>Streptophyta</taxon>
        <taxon>Embryophyta</taxon>
        <taxon>Tracheophyta</taxon>
        <taxon>Spermatophyta</taxon>
        <taxon>Magnoliopsida</taxon>
        <taxon>eudicotyledons</taxon>
        <taxon>Gunneridae</taxon>
        <taxon>Pentapetalae</taxon>
        <taxon>rosids</taxon>
        <taxon>fabids</taxon>
        <taxon>Fabales</taxon>
        <taxon>Fabaceae</taxon>
        <taxon>Papilionoideae</taxon>
        <taxon>50 kb inversion clade</taxon>
        <taxon>NPAAA clade</taxon>
        <taxon>indigoferoid/millettioid clade</taxon>
        <taxon>Phaseoleae</taxon>
        <taxon>Mucuna</taxon>
    </lineage>
</organism>
<evidence type="ECO:0000313" key="2">
    <source>
        <dbReference type="EMBL" id="RDX75890.1"/>
    </source>
</evidence>
<accession>A0A371FC69</accession>
<feature type="region of interest" description="Disordered" evidence="1">
    <location>
        <begin position="136"/>
        <end position="155"/>
    </location>
</feature>
<comment type="caution">
    <text evidence="2">The sequence shown here is derived from an EMBL/GenBank/DDBJ whole genome shotgun (WGS) entry which is preliminary data.</text>
</comment>
<reference evidence="2" key="1">
    <citation type="submission" date="2018-05" db="EMBL/GenBank/DDBJ databases">
        <title>Draft genome of Mucuna pruriens seed.</title>
        <authorList>
            <person name="Nnadi N.E."/>
            <person name="Vos R."/>
            <person name="Hasami M.H."/>
            <person name="Devisetty U.K."/>
            <person name="Aguiy J.C."/>
        </authorList>
    </citation>
    <scope>NUCLEOTIDE SEQUENCE [LARGE SCALE GENOMIC DNA]</scope>
    <source>
        <strain evidence="2">JCA_2017</strain>
    </source>
</reference>
<dbReference type="Proteomes" id="UP000257109">
    <property type="component" value="Unassembled WGS sequence"/>
</dbReference>